<accession>A0A8I1EFI8</accession>
<sequence length="190" mass="21374">MSNLPLSLYRPSYEDYHEFGSSGQSFADFLGIEKPSMQRGSFSNHPGKFRFGKPSLLGDWAETAPLARASYELLKEQARLDRLAMRKKYRDIAKSMNPADLDLLRRALGIETHACPAYIYLNGFGLKLSDDSERNARIVALHEQGFLSKLKHPSFAEYEVSPDGCRLLGIGEAVIKNSNFEFRPGIDDQP</sequence>
<name>A0A8I1EFI8_PSEPU</name>
<gene>
    <name evidence="1" type="ORF">JEU22_14550</name>
</gene>
<organism evidence="1 2">
    <name type="scientific">Pseudomonas putida</name>
    <name type="common">Arthrobacter siderocapsulatus</name>
    <dbReference type="NCBI Taxonomy" id="303"/>
    <lineage>
        <taxon>Bacteria</taxon>
        <taxon>Pseudomonadati</taxon>
        <taxon>Pseudomonadota</taxon>
        <taxon>Gammaproteobacteria</taxon>
        <taxon>Pseudomonadales</taxon>
        <taxon>Pseudomonadaceae</taxon>
        <taxon>Pseudomonas</taxon>
    </lineage>
</organism>
<proteinExistence type="predicted"/>
<protein>
    <submittedName>
        <fullName evidence="1">Uncharacterized protein</fullName>
    </submittedName>
</protein>
<evidence type="ECO:0000313" key="1">
    <source>
        <dbReference type="EMBL" id="MBI6885132.1"/>
    </source>
</evidence>
<evidence type="ECO:0000313" key="2">
    <source>
        <dbReference type="Proteomes" id="UP000637061"/>
    </source>
</evidence>
<dbReference type="RefSeq" id="WP_198747535.1">
    <property type="nucleotide sequence ID" value="NZ_JAEHTE010000015.1"/>
</dbReference>
<dbReference type="AlphaFoldDB" id="A0A8I1EFI8"/>
<dbReference type="EMBL" id="JAEHTE010000015">
    <property type="protein sequence ID" value="MBI6885132.1"/>
    <property type="molecule type" value="Genomic_DNA"/>
</dbReference>
<reference evidence="1" key="1">
    <citation type="submission" date="2020-12" db="EMBL/GenBank/DDBJ databases">
        <title>Enhanced detection system for hospital associated transmission using whole genome sequencing surveillance.</title>
        <authorList>
            <person name="Harrison L.H."/>
            <person name="Van Tyne D."/>
            <person name="Marsh J.W."/>
            <person name="Griffith M.P."/>
            <person name="Snyder D.J."/>
            <person name="Cooper V.S."/>
            <person name="Mustapha M."/>
        </authorList>
    </citation>
    <scope>NUCLEOTIDE SEQUENCE</scope>
    <source>
        <strain evidence="1">PSB00042</strain>
    </source>
</reference>
<comment type="caution">
    <text evidence="1">The sequence shown here is derived from an EMBL/GenBank/DDBJ whole genome shotgun (WGS) entry which is preliminary data.</text>
</comment>
<dbReference type="Proteomes" id="UP000637061">
    <property type="component" value="Unassembled WGS sequence"/>
</dbReference>